<dbReference type="HOGENOM" id="CLU_2053134_0_0_1"/>
<evidence type="ECO:0000256" key="1">
    <source>
        <dbReference type="SAM" id="SignalP"/>
    </source>
</evidence>
<organism evidence="2 4">
    <name type="scientific">Medicago truncatula</name>
    <name type="common">Barrel medic</name>
    <name type="synonym">Medicago tribuloides</name>
    <dbReference type="NCBI Taxonomy" id="3880"/>
    <lineage>
        <taxon>Eukaryota</taxon>
        <taxon>Viridiplantae</taxon>
        <taxon>Streptophyta</taxon>
        <taxon>Embryophyta</taxon>
        <taxon>Tracheophyta</taxon>
        <taxon>Spermatophyta</taxon>
        <taxon>Magnoliopsida</taxon>
        <taxon>eudicotyledons</taxon>
        <taxon>Gunneridae</taxon>
        <taxon>Pentapetalae</taxon>
        <taxon>rosids</taxon>
        <taxon>fabids</taxon>
        <taxon>Fabales</taxon>
        <taxon>Fabaceae</taxon>
        <taxon>Papilionoideae</taxon>
        <taxon>50 kb inversion clade</taxon>
        <taxon>NPAAA clade</taxon>
        <taxon>Hologalegina</taxon>
        <taxon>IRL clade</taxon>
        <taxon>Trifolieae</taxon>
        <taxon>Medicago</taxon>
    </lineage>
</organism>
<dbReference type="AlphaFoldDB" id="G7JWG9"/>
<reference evidence="2 4" key="1">
    <citation type="journal article" date="2011" name="Nature">
        <title>The Medicago genome provides insight into the evolution of rhizobial symbioses.</title>
        <authorList>
            <person name="Young N.D."/>
            <person name="Debelle F."/>
            <person name="Oldroyd G.E."/>
            <person name="Geurts R."/>
            <person name="Cannon S.B."/>
            <person name="Udvardi M.K."/>
            <person name="Benedito V.A."/>
            <person name="Mayer K.F."/>
            <person name="Gouzy J."/>
            <person name="Schoof H."/>
            <person name="Van de Peer Y."/>
            <person name="Proost S."/>
            <person name="Cook D.R."/>
            <person name="Meyers B.C."/>
            <person name="Spannagl M."/>
            <person name="Cheung F."/>
            <person name="De Mita S."/>
            <person name="Krishnakumar V."/>
            <person name="Gundlach H."/>
            <person name="Zhou S."/>
            <person name="Mudge J."/>
            <person name="Bharti A.K."/>
            <person name="Murray J.D."/>
            <person name="Naoumkina M.A."/>
            <person name="Rosen B."/>
            <person name="Silverstein K.A."/>
            <person name="Tang H."/>
            <person name="Rombauts S."/>
            <person name="Zhao P.X."/>
            <person name="Zhou P."/>
            <person name="Barbe V."/>
            <person name="Bardou P."/>
            <person name="Bechner M."/>
            <person name="Bellec A."/>
            <person name="Berger A."/>
            <person name="Berges H."/>
            <person name="Bidwell S."/>
            <person name="Bisseling T."/>
            <person name="Choisne N."/>
            <person name="Couloux A."/>
            <person name="Denny R."/>
            <person name="Deshpande S."/>
            <person name="Dai X."/>
            <person name="Doyle J.J."/>
            <person name="Dudez A.M."/>
            <person name="Farmer A.D."/>
            <person name="Fouteau S."/>
            <person name="Franken C."/>
            <person name="Gibelin C."/>
            <person name="Gish J."/>
            <person name="Goldstein S."/>
            <person name="Gonzalez A.J."/>
            <person name="Green P.J."/>
            <person name="Hallab A."/>
            <person name="Hartog M."/>
            <person name="Hua A."/>
            <person name="Humphray S.J."/>
            <person name="Jeong D.H."/>
            <person name="Jing Y."/>
            <person name="Jocker A."/>
            <person name="Kenton S.M."/>
            <person name="Kim D.J."/>
            <person name="Klee K."/>
            <person name="Lai H."/>
            <person name="Lang C."/>
            <person name="Lin S."/>
            <person name="Macmil S.L."/>
            <person name="Magdelenat G."/>
            <person name="Matthews L."/>
            <person name="McCorrison J."/>
            <person name="Monaghan E.L."/>
            <person name="Mun J.H."/>
            <person name="Najar F.Z."/>
            <person name="Nicholson C."/>
            <person name="Noirot C."/>
            <person name="O'Bleness M."/>
            <person name="Paule C.R."/>
            <person name="Poulain J."/>
            <person name="Prion F."/>
            <person name="Qin B."/>
            <person name="Qu C."/>
            <person name="Retzel E.F."/>
            <person name="Riddle C."/>
            <person name="Sallet E."/>
            <person name="Samain S."/>
            <person name="Samson N."/>
            <person name="Sanders I."/>
            <person name="Saurat O."/>
            <person name="Scarpelli C."/>
            <person name="Schiex T."/>
            <person name="Segurens B."/>
            <person name="Severin A.J."/>
            <person name="Sherrier D.J."/>
            <person name="Shi R."/>
            <person name="Sims S."/>
            <person name="Singer S.R."/>
            <person name="Sinharoy S."/>
            <person name="Sterck L."/>
            <person name="Viollet A."/>
            <person name="Wang B.B."/>
            <person name="Wang K."/>
            <person name="Wang M."/>
            <person name="Wang X."/>
            <person name="Warfsmann J."/>
            <person name="Weissenbach J."/>
            <person name="White D.D."/>
            <person name="White J.D."/>
            <person name="Wiley G.B."/>
            <person name="Wincker P."/>
            <person name="Xing Y."/>
            <person name="Yang L."/>
            <person name="Yao Z."/>
            <person name="Ying F."/>
            <person name="Zhai J."/>
            <person name="Zhou L."/>
            <person name="Zuber A."/>
            <person name="Denarie J."/>
            <person name="Dixon R.A."/>
            <person name="May G.D."/>
            <person name="Schwartz D.C."/>
            <person name="Rogers J."/>
            <person name="Quetier F."/>
            <person name="Town C.D."/>
            <person name="Roe B.A."/>
        </authorList>
    </citation>
    <scope>NUCLEOTIDE SEQUENCE [LARGE SCALE GENOMIC DNA]</scope>
    <source>
        <strain evidence="2">A17</strain>
        <strain evidence="3 4">cv. Jemalong A17</strain>
    </source>
</reference>
<sequence>MSSVWQLFFGLLRLFTLEVWCHPVPSQVWQRPQQVRLKYNVDASFSQAGNRTCIGMCVRDDDGAFVLAKTMSFLLYVEFNRQQANEVTHALVGEVALSASLVIYFHIPDCINDIIIKEML</sequence>
<keyword evidence="1" id="KW-0732">Signal</keyword>
<dbReference type="PANTHER" id="PTHR47074:SF48">
    <property type="entry name" value="POLYNUCLEOTIDYL TRANSFERASE, RIBONUCLEASE H-LIKE SUPERFAMILY PROTEIN"/>
    <property type="match status" value="1"/>
</dbReference>
<dbReference type="PANTHER" id="PTHR47074">
    <property type="entry name" value="BNAC02G40300D PROTEIN"/>
    <property type="match status" value="1"/>
</dbReference>
<gene>
    <name evidence="2" type="ordered locus">MTR_5g042170</name>
</gene>
<dbReference type="InterPro" id="IPR052929">
    <property type="entry name" value="RNase_H-like_EbsB-rel"/>
</dbReference>
<dbReference type="EMBL" id="CM001221">
    <property type="protein sequence ID" value="AES96841.1"/>
    <property type="molecule type" value="Genomic_DNA"/>
</dbReference>
<evidence type="ECO:0000313" key="4">
    <source>
        <dbReference type="Proteomes" id="UP000002051"/>
    </source>
</evidence>
<name>G7JWG9_MEDTR</name>
<keyword evidence="4" id="KW-1185">Reference proteome</keyword>
<dbReference type="PaxDb" id="3880-AES96841"/>
<dbReference type="Proteomes" id="UP000002051">
    <property type="component" value="Chromosome 5"/>
</dbReference>
<feature type="signal peptide" evidence="1">
    <location>
        <begin position="1"/>
        <end position="21"/>
    </location>
</feature>
<proteinExistence type="predicted"/>
<evidence type="ECO:0000313" key="3">
    <source>
        <dbReference type="EnsemblPlants" id="AES96841"/>
    </source>
</evidence>
<reference evidence="2 4" key="2">
    <citation type="journal article" date="2014" name="BMC Genomics">
        <title>An improved genome release (version Mt4.0) for the model legume Medicago truncatula.</title>
        <authorList>
            <person name="Tang H."/>
            <person name="Krishnakumar V."/>
            <person name="Bidwell S."/>
            <person name="Rosen B."/>
            <person name="Chan A."/>
            <person name="Zhou S."/>
            <person name="Gentzbittel L."/>
            <person name="Childs K.L."/>
            <person name="Yandell M."/>
            <person name="Gundlach H."/>
            <person name="Mayer K.F."/>
            <person name="Schwartz D.C."/>
            <person name="Town C.D."/>
        </authorList>
    </citation>
    <scope>GENOME REANNOTATION</scope>
    <source>
        <strain evidence="3 4">cv. Jemalong A17</strain>
    </source>
</reference>
<dbReference type="EnsemblPlants" id="AES96841">
    <property type="protein sequence ID" value="AES96841"/>
    <property type="gene ID" value="MTR_5g042170"/>
</dbReference>
<evidence type="ECO:0008006" key="5">
    <source>
        <dbReference type="Google" id="ProtNLM"/>
    </source>
</evidence>
<evidence type="ECO:0000313" key="2">
    <source>
        <dbReference type="EMBL" id="AES96841.1"/>
    </source>
</evidence>
<protein>
    <recommendedName>
        <fullName evidence="5">RNase H type-1 domain-containing protein</fullName>
    </recommendedName>
</protein>
<feature type="chain" id="PRO_5014573179" description="RNase H type-1 domain-containing protein" evidence="1">
    <location>
        <begin position="22"/>
        <end position="120"/>
    </location>
</feature>
<reference evidence="3" key="3">
    <citation type="submission" date="2015-04" db="UniProtKB">
        <authorList>
            <consortium name="EnsemblPlants"/>
        </authorList>
    </citation>
    <scope>IDENTIFICATION</scope>
    <source>
        <strain evidence="3">cv. Jemalong A17</strain>
    </source>
</reference>
<accession>G7JWG9</accession>